<evidence type="ECO:0000313" key="14">
    <source>
        <dbReference type="EMBL" id="KGG20677.1"/>
    </source>
</evidence>
<dbReference type="AlphaFoldDB" id="A0A0A2C571"/>
<keyword evidence="11" id="KW-0407">Ion channel</keyword>
<evidence type="ECO:0000313" key="15">
    <source>
        <dbReference type="Proteomes" id="UP000030392"/>
    </source>
</evidence>
<keyword evidence="3" id="KW-0633">Potassium transport</keyword>
<proteinExistence type="predicted"/>
<dbReference type="Proteomes" id="UP000030392">
    <property type="component" value="Unassembled WGS sequence"/>
</dbReference>
<evidence type="ECO:0000259" key="13">
    <source>
        <dbReference type="Pfam" id="PF00520"/>
    </source>
</evidence>
<evidence type="ECO:0000256" key="4">
    <source>
        <dbReference type="ARBA" id="ARBA00022692"/>
    </source>
</evidence>
<organism evidence="14 15">
    <name type="scientific">Prochlorococcus marinus str. PAC1</name>
    <dbReference type="NCBI Taxonomy" id="59924"/>
    <lineage>
        <taxon>Bacteria</taxon>
        <taxon>Bacillati</taxon>
        <taxon>Cyanobacteriota</taxon>
        <taxon>Cyanophyceae</taxon>
        <taxon>Synechococcales</taxon>
        <taxon>Prochlorococcaceae</taxon>
        <taxon>Prochlorococcus</taxon>
    </lineage>
</organism>
<dbReference type="InterPro" id="IPR028325">
    <property type="entry name" value="VG_K_chnl"/>
</dbReference>
<feature type="transmembrane region" description="Helical" evidence="12">
    <location>
        <begin position="119"/>
        <end position="140"/>
    </location>
</feature>
<evidence type="ECO:0000256" key="8">
    <source>
        <dbReference type="ARBA" id="ARBA00022989"/>
    </source>
</evidence>
<feature type="transmembrane region" description="Helical" evidence="12">
    <location>
        <begin position="20"/>
        <end position="38"/>
    </location>
</feature>
<comment type="caution">
    <text evidence="14">The sequence shown here is derived from an EMBL/GenBank/DDBJ whole genome shotgun (WGS) entry which is preliminary data.</text>
</comment>
<dbReference type="GO" id="GO:0008076">
    <property type="term" value="C:voltage-gated potassium channel complex"/>
    <property type="evidence" value="ECO:0007669"/>
    <property type="project" value="InterPro"/>
</dbReference>
<dbReference type="GO" id="GO:0001508">
    <property type="term" value="P:action potential"/>
    <property type="evidence" value="ECO:0007669"/>
    <property type="project" value="TreeGrafter"/>
</dbReference>
<evidence type="ECO:0000256" key="10">
    <source>
        <dbReference type="ARBA" id="ARBA00023136"/>
    </source>
</evidence>
<dbReference type="Gene3D" id="1.10.287.70">
    <property type="match status" value="1"/>
</dbReference>
<dbReference type="InterPro" id="IPR005821">
    <property type="entry name" value="Ion_trans_dom"/>
</dbReference>
<feature type="transmembrane region" description="Helical" evidence="12">
    <location>
        <begin position="50"/>
        <end position="71"/>
    </location>
</feature>
<dbReference type="PANTHER" id="PTHR11537">
    <property type="entry name" value="VOLTAGE-GATED POTASSIUM CHANNEL"/>
    <property type="match status" value="1"/>
</dbReference>
<evidence type="ECO:0000256" key="5">
    <source>
        <dbReference type="ARBA" id="ARBA00022826"/>
    </source>
</evidence>
<keyword evidence="10 12" id="KW-0472">Membrane</keyword>
<dbReference type="PANTHER" id="PTHR11537:SF254">
    <property type="entry name" value="POTASSIUM VOLTAGE-GATED CHANNEL PROTEIN SHAB"/>
    <property type="match status" value="1"/>
</dbReference>
<gene>
    <name evidence="14" type="ORF">EV03_1178</name>
</gene>
<dbReference type="GO" id="GO:0005249">
    <property type="term" value="F:voltage-gated potassium channel activity"/>
    <property type="evidence" value="ECO:0007669"/>
    <property type="project" value="InterPro"/>
</dbReference>
<dbReference type="SUPFAM" id="SSF81324">
    <property type="entry name" value="Voltage-gated potassium channels"/>
    <property type="match status" value="1"/>
</dbReference>
<feature type="transmembrane region" description="Helical" evidence="12">
    <location>
        <begin position="86"/>
        <end position="107"/>
    </location>
</feature>
<accession>A0A0A2C571</accession>
<keyword evidence="7" id="KW-0630">Potassium</keyword>
<reference evidence="15" key="1">
    <citation type="journal article" date="2014" name="Sci. Data">
        <title>Genomes of diverse isolates of the marine cyanobacterium Prochlorococcus.</title>
        <authorList>
            <person name="Biller S."/>
            <person name="Berube P."/>
            <person name="Thompson J."/>
            <person name="Kelly L."/>
            <person name="Roggensack S."/>
            <person name="Awad L."/>
            <person name="Roache-Johnson K."/>
            <person name="Ding H."/>
            <person name="Giovannoni S.J."/>
            <person name="Moore L.R."/>
            <person name="Chisholm S.W."/>
        </authorList>
    </citation>
    <scope>NUCLEOTIDE SEQUENCE [LARGE SCALE GENOMIC DNA]</scope>
    <source>
        <strain evidence="15">PAC1</strain>
    </source>
</reference>
<dbReference type="EMBL" id="JNAX01000011">
    <property type="protein sequence ID" value="KGG20677.1"/>
    <property type="molecule type" value="Genomic_DNA"/>
</dbReference>
<evidence type="ECO:0000256" key="11">
    <source>
        <dbReference type="ARBA" id="ARBA00023303"/>
    </source>
</evidence>
<feature type="domain" description="Ion transport" evidence="13">
    <location>
        <begin position="52"/>
        <end position="271"/>
    </location>
</feature>
<dbReference type="Gene3D" id="1.20.120.350">
    <property type="entry name" value="Voltage-gated potassium channels. Chain C"/>
    <property type="match status" value="1"/>
</dbReference>
<keyword evidence="4 12" id="KW-0812">Transmembrane</keyword>
<evidence type="ECO:0000256" key="3">
    <source>
        <dbReference type="ARBA" id="ARBA00022538"/>
    </source>
</evidence>
<evidence type="ECO:0000256" key="1">
    <source>
        <dbReference type="ARBA" id="ARBA00004141"/>
    </source>
</evidence>
<name>A0A0A2C571_PROMR</name>
<keyword evidence="8 12" id="KW-1133">Transmembrane helix</keyword>
<keyword evidence="2" id="KW-0813">Transport</keyword>
<evidence type="ECO:0000256" key="2">
    <source>
        <dbReference type="ARBA" id="ARBA00022448"/>
    </source>
</evidence>
<evidence type="ECO:0000256" key="12">
    <source>
        <dbReference type="SAM" id="Phobius"/>
    </source>
</evidence>
<evidence type="ECO:0000256" key="9">
    <source>
        <dbReference type="ARBA" id="ARBA00023065"/>
    </source>
</evidence>
<keyword evidence="6" id="KW-0851">Voltage-gated channel</keyword>
<dbReference type="PRINTS" id="PR00169">
    <property type="entry name" value="KCHANNEL"/>
</dbReference>
<protein>
    <submittedName>
        <fullName evidence="14">Potassium voltage-gated channel subfamily KQT</fullName>
    </submittedName>
</protein>
<keyword evidence="9" id="KW-0406">Ion transport</keyword>
<feature type="transmembrane region" description="Helical" evidence="12">
    <location>
        <begin position="246"/>
        <end position="269"/>
    </location>
</feature>
<comment type="subcellular location">
    <subcellularLocation>
        <location evidence="1">Membrane</location>
        <topology evidence="1">Multi-pass membrane protein</topology>
    </subcellularLocation>
</comment>
<feature type="transmembrane region" description="Helical" evidence="12">
    <location>
        <begin position="217"/>
        <end position="234"/>
    </location>
</feature>
<evidence type="ECO:0000256" key="6">
    <source>
        <dbReference type="ARBA" id="ARBA00022882"/>
    </source>
</evidence>
<dbReference type="InterPro" id="IPR027359">
    <property type="entry name" value="Volt_channel_dom_sf"/>
</dbReference>
<keyword evidence="5" id="KW-0631">Potassium channel</keyword>
<dbReference type="Pfam" id="PF00520">
    <property type="entry name" value="Ion_trans"/>
    <property type="match status" value="1"/>
</dbReference>
<feature type="transmembrane region" description="Helical" evidence="12">
    <location>
        <begin position="184"/>
        <end position="205"/>
    </location>
</feature>
<sequence length="288" mass="32093">MAFGAVKRLGESQKDLLNLYAFLFSLIAAMNELRLRIYEQIINDSPSGRISLFNQICGVTIFISIFFAVVITENSIDYKFGDQIDFLDWIIGGLFCLEYFCRLWVAPLEKKYGKGLKGVLRYIVSPMAIIDVIAIVPSFIGVRAELKILRIIRLLRILKIGRSEKFKESIYHFNYALRLKSQELQISIFYTVLLLLISSTLMYLAESSIQPELLGSIPRCLWWSITTVSAVGYGDSIPVTAVGKTIASITSLLGIAAIAIPTGILASGFSESIGVQDKNQNVSNKNDI</sequence>
<evidence type="ECO:0000256" key="7">
    <source>
        <dbReference type="ARBA" id="ARBA00022958"/>
    </source>
</evidence>